<organism evidence="1">
    <name type="scientific">mine drainage metagenome</name>
    <dbReference type="NCBI Taxonomy" id="410659"/>
    <lineage>
        <taxon>unclassified sequences</taxon>
        <taxon>metagenomes</taxon>
        <taxon>ecological metagenomes</taxon>
    </lineage>
</organism>
<dbReference type="PANTHER" id="PTHR38040:SF1">
    <property type="entry name" value="UBIQUINONE BIOSYNTHESIS ACCESSORY FACTOR UBIK"/>
    <property type="match status" value="1"/>
</dbReference>
<dbReference type="EMBL" id="MLJW01000280">
    <property type="protein sequence ID" value="OIQ90757.1"/>
    <property type="molecule type" value="Genomic_DNA"/>
</dbReference>
<sequence length="81" mass="8883">MNKFVGEISTRISELVAASPVRDIEKNARALLASGFTRLDLVTREEFEVQATLLARARERLTALEARVAALEAEAAERRGG</sequence>
<protein>
    <submittedName>
        <fullName evidence="1">Membrane fusogenic activity</fullName>
    </submittedName>
</protein>
<comment type="caution">
    <text evidence="1">The sequence shown here is derived from an EMBL/GenBank/DDBJ whole genome shotgun (WGS) entry which is preliminary data.</text>
</comment>
<reference evidence="1" key="1">
    <citation type="submission" date="2016-10" db="EMBL/GenBank/DDBJ databases">
        <title>Sequence of Gallionella enrichment culture.</title>
        <authorList>
            <person name="Poehlein A."/>
            <person name="Muehling M."/>
            <person name="Daniel R."/>
        </authorList>
    </citation>
    <scope>NUCLEOTIDE SEQUENCE</scope>
</reference>
<gene>
    <name evidence="1" type="ORF">GALL_272980</name>
</gene>
<dbReference type="PANTHER" id="PTHR38040">
    <property type="entry name" value="UBIQUINONE BIOSYNTHESIS ACCESSORY FACTOR UBIK"/>
    <property type="match status" value="1"/>
</dbReference>
<dbReference type="AlphaFoldDB" id="A0A1J5RRS7"/>
<dbReference type="InterPro" id="IPR007475">
    <property type="entry name" value="UbiK"/>
</dbReference>
<accession>A0A1J5RRS7</accession>
<dbReference type="Pfam" id="PF04380">
    <property type="entry name" value="BMFP"/>
    <property type="match status" value="1"/>
</dbReference>
<name>A0A1J5RRS7_9ZZZZ</name>
<dbReference type="HAMAP" id="MF_02216">
    <property type="entry name" value="UbiK"/>
    <property type="match status" value="1"/>
</dbReference>
<proteinExistence type="inferred from homology"/>
<evidence type="ECO:0000313" key="1">
    <source>
        <dbReference type="EMBL" id="OIQ90757.1"/>
    </source>
</evidence>